<organism evidence="2 3">
    <name type="scientific">Terfezia boudieri ATCC MYA-4762</name>
    <dbReference type="NCBI Taxonomy" id="1051890"/>
    <lineage>
        <taxon>Eukaryota</taxon>
        <taxon>Fungi</taxon>
        <taxon>Dikarya</taxon>
        <taxon>Ascomycota</taxon>
        <taxon>Pezizomycotina</taxon>
        <taxon>Pezizomycetes</taxon>
        <taxon>Pezizales</taxon>
        <taxon>Pezizaceae</taxon>
        <taxon>Terfezia</taxon>
    </lineage>
</organism>
<reference evidence="2 3" key="1">
    <citation type="journal article" date="2018" name="Nat. Ecol. Evol.">
        <title>Pezizomycetes genomes reveal the molecular basis of ectomycorrhizal truffle lifestyle.</title>
        <authorList>
            <person name="Murat C."/>
            <person name="Payen T."/>
            <person name="Noel B."/>
            <person name="Kuo A."/>
            <person name="Morin E."/>
            <person name="Chen J."/>
            <person name="Kohler A."/>
            <person name="Krizsan K."/>
            <person name="Balestrini R."/>
            <person name="Da Silva C."/>
            <person name="Montanini B."/>
            <person name="Hainaut M."/>
            <person name="Levati E."/>
            <person name="Barry K.W."/>
            <person name="Belfiori B."/>
            <person name="Cichocki N."/>
            <person name="Clum A."/>
            <person name="Dockter R.B."/>
            <person name="Fauchery L."/>
            <person name="Guy J."/>
            <person name="Iotti M."/>
            <person name="Le Tacon F."/>
            <person name="Lindquist E.A."/>
            <person name="Lipzen A."/>
            <person name="Malagnac F."/>
            <person name="Mello A."/>
            <person name="Molinier V."/>
            <person name="Miyauchi S."/>
            <person name="Poulain J."/>
            <person name="Riccioni C."/>
            <person name="Rubini A."/>
            <person name="Sitrit Y."/>
            <person name="Splivallo R."/>
            <person name="Traeger S."/>
            <person name="Wang M."/>
            <person name="Zifcakova L."/>
            <person name="Wipf D."/>
            <person name="Zambonelli A."/>
            <person name="Paolocci F."/>
            <person name="Nowrousian M."/>
            <person name="Ottonello S."/>
            <person name="Baldrian P."/>
            <person name="Spatafora J.W."/>
            <person name="Henrissat B."/>
            <person name="Nagy L.G."/>
            <person name="Aury J.M."/>
            <person name="Wincker P."/>
            <person name="Grigoriev I.V."/>
            <person name="Bonfante P."/>
            <person name="Martin F.M."/>
        </authorList>
    </citation>
    <scope>NUCLEOTIDE SEQUENCE [LARGE SCALE GENOMIC DNA]</scope>
    <source>
        <strain evidence="2 3">ATCC MYA-4762</strain>
    </source>
</reference>
<dbReference type="Proteomes" id="UP000267821">
    <property type="component" value="Unassembled WGS sequence"/>
</dbReference>
<dbReference type="EMBL" id="ML121540">
    <property type="protein sequence ID" value="RPB24666.1"/>
    <property type="molecule type" value="Genomic_DNA"/>
</dbReference>
<dbReference type="OrthoDB" id="5333731at2759"/>
<feature type="region of interest" description="Disordered" evidence="1">
    <location>
        <begin position="80"/>
        <end position="99"/>
    </location>
</feature>
<feature type="region of interest" description="Disordered" evidence="1">
    <location>
        <begin position="1223"/>
        <end position="1277"/>
    </location>
</feature>
<name>A0A3N4LPD0_9PEZI</name>
<protein>
    <recommendedName>
        <fullName evidence="4">F-box domain-containing protein</fullName>
    </recommendedName>
</protein>
<keyword evidence="3" id="KW-1185">Reference proteome</keyword>
<gene>
    <name evidence="2" type="ORF">L211DRAFT_867586</name>
</gene>
<feature type="region of interest" description="Disordered" evidence="1">
    <location>
        <begin position="1"/>
        <end position="68"/>
    </location>
</feature>
<feature type="compositionally biased region" description="Basic and acidic residues" evidence="1">
    <location>
        <begin position="24"/>
        <end position="36"/>
    </location>
</feature>
<dbReference type="AlphaFoldDB" id="A0A3N4LPD0"/>
<feature type="compositionally biased region" description="Polar residues" evidence="1">
    <location>
        <begin position="45"/>
        <end position="63"/>
    </location>
</feature>
<accession>A0A3N4LPD0</accession>
<feature type="compositionally biased region" description="Polar residues" evidence="1">
    <location>
        <begin position="1226"/>
        <end position="1237"/>
    </location>
</feature>
<evidence type="ECO:0000256" key="1">
    <source>
        <dbReference type="SAM" id="MobiDB-lite"/>
    </source>
</evidence>
<feature type="compositionally biased region" description="Low complexity" evidence="1">
    <location>
        <begin position="80"/>
        <end position="94"/>
    </location>
</feature>
<evidence type="ECO:0000313" key="3">
    <source>
        <dbReference type="Proteomes" id="UP000267821"/>
    </source>
</evidence>
<sequence>MSYRRGRTRNYGELSQAGSTNNRGSDERSLSPDHRLAPSNPVRFRSQTVRPRTPTAASSNSHSVPGVGSTFALESRTVSASSTRSAASSTTLTLPPSPTFPPNLATARLRIVSNSSVHSLASVEAVESYLVGPMVYRQGFSPLETCLPVYPVISQVLRYLSSRDLFSLYAVSKTFEAYLSSNYSSHWSELVLCKERHWISCVYRPQTARERVELETVYRHVRQYVYWKIGEEQQVLKEVRDKYDQEVAFILDRELNLGSKFVSGGLRRMLDIKNQKERILRRSIVGGSKVSFEPGEIAYRKEITLPRLFFNKRVQANHITRAMVFAATQLQRAINTQNMNPLQFVKTLVIDGSNIDMPSLAAALDLSQVNGQGRLEALSACACSNLNLVRWARYLETNPRALGHLKSLRIYPSEHFPIAPFHYDATKSLVRLYRRGNLPHDPHNPPQFPAILTLEEHLNITMPLITSNSPNDLINTPGLEPQKLRANNLVASRFSLCDAHENQRRMYGRWMGGPYITHLHPALKIMALCQARGIQLNFNLCASGSKCYGWKLVTDRRAVGKVAADEDQGFTMHATNTDPNNIGTHVIGSRIRGEKSGTKECACCGGWEWATSNQARNPGWLIKALGLSAAENWVIEENGCISLLEPLNPGVKVSFRMIFGPDIPFQTTGDNIYDQEEHRCKELMKDVGGVKIPVLLKRTEIWAMDNFGNLAALMNVCHEWYPYPAGCGAGGICGDCEKNLTCWGCGKFYCQICTFAPNVRRATMCDLSIHLKVFCPDRKHGPLCSDCSPKFNTTCGGCLGVYCNICYPGGIKLQKKWNRNDLHTLSNFGADDIWEEWDGTDQYGREINAIGRDEDRPPSEPEEWDVGASTQEIEAANESENAQLLVVQGEAGQVVTTVGDVVSQLQEMRVRIGDGRALDLSAEYVSLNQHADGHEHDDVMDFDSDTDQSLKEEGTSDGEVVHEMARQAAGLVPDVSGHPTLIPYTAEVPCFPTVQAHELARIPLQNPPKDLDFDLKDHEPVQIFTSCDFCPTAYCAVCTHGKDKLKPRWKYVHCGGCGGIMCPKCCHQECSVCQRSICQKCDKRERNLLSPTALELFFPYVLNLHETKADGKEVYSCLRCLLRKAVGLTKAAVKAANPNGPPVDGYGRVIDTNGLVDPDPGLQMLREQLRREFDPGNTEALVGVMDGMPGSMNELLGSLDGSGTRLGLGLLPQEVSTELERGTAAAMTSSHWQSGQNAEDDDWIQGEEEGVEEGVEEGCADNMEEEYEEDEEDFSIL</sequence>
<dbReference type="InParanoid" id="A0A3N4LPD0"/>
<feature type="compositionally biased region" description="Acidic residues" evidence="1">
    <location>
        <begin position="1238"/>
        <end position="1277"/>
    </location>
</feature>
<evidence type="ECO:0000313" key="2">
    <source>
        <dbReference type="EMBL" id="RPB24666.1"/>
    </source>
</evidence>
<evidence type="ECO:0008006" key="4">
    <source>
        <dbReference type="Google" id="ProtNLM"/>
    </source>
</evidence>
<proteinExistence type="predicted"/>